<dbReference type="SMART" id="SM00387">
    <property type="entry name" value="HATPase_c"/>
    <property type="match status" value="1"/>
</dbReference>
<evidence type="ECO:0000256" key="5">
    <source>
        <dbReference type="ARBA" id="ARBA00022679"/>
    </source>
</evidence>
<evidence type="ECO:0000256" key="6">
    <source>
        <dbReference type="ARBA" id="ARBA00022777"/>
    </source>
</evidence>
<evidence type="ECO:0000256" key="2">
    <source>
        <dbReference type="ARBA" id="ARBA00004429"/>
    </source>
</evidence>
<dbReference type="EMBL" id="WSEL01000009">
    <property type="protein sequence ID" value="MVQ30804.1"/>
    <property type="molecule type" value="Genomic_DNA"/>
</dbReference>
<evidence type="ECO:0000256" key="1">
    <source>
        <dbReference type="ARBA" id="ARBA00000085"/>
    </source>
</evidence>
<dbReference type="PROSITE" id="PS50112">
    <property type="entry name" value="PAS"/>
    <property type="match status" value="1"/>
</dbReference>
<dbReference type="SUPFAM" id="SSF55874">
    <property type="entry name" value="ATPase domain of HSP90 chaperone/DNA topoisomerase II/histidine kinase"/>
    <property type="match status" value="1"/>
</dbReference>
<dbReference type="SUPFAM" id="SSF47384">
    <property type="entry name" value="Homodimeric domain of signal transducing histidine kinase"/>
    <property type="match status" value="1"/>
</dbReference>
<dbReference type="InterPro" id="IPR004358">
    <property type="entry name" value="Sig_transdc_His_kin-like_C"/>
</dbReference>
<comment type="subcellular location">
    <subcellularLocation>
        <location evidence="2">Cell inner membrane</location>
        <topology evidence="2">Multi-pass membrane protein</topology>
    </subcellularLocation>
</comment>
<evidence type="ECO:0000256" key="3">
    <source>
        <dbReference type="ARBA" id="ARBA00012438"/>
    </source>
</evidence>
<gene>
    <name evidence="11" type="ORF">GON04_15190</name>
</gene>
<dbReference type="InterPro" id="IPR013656">
    <property type="entry name" value="PAS_4"/>
</dbReference>
<dbReference type="CDD" id="cd00075">
    <property type="entry name" value="HATPase"/>
    <property type="match status" value="1"/>
</dbReference>
<dbReference type="InterPro" id="IPR035965">
    <property type="entry name" value="PAS-like_dom_sf"/>
</dbReference>
<feature type="region of interest" description="Disordered" evidence="7">
    <location>
        <begin position="94"/>
        <end position="117"/>
    </location>
</feature>
<evidence type="ECO:0000259" key="8">
    <source>
        <dbReference type="PROSITE" id="PS50109"/>
    </source>
</evidence>
<feature type="domain" description="PAC" evidence="10">
    <location>
        <begin position="314"/>
        <end position="366"/>
    </location>
</feature>
<proteinExistence type="predicted"/>
<dbReference type="Pfam" id="PF13185">
    <property type="entry name" value="GAF_2"/>
    <property type="match status" value="1"/>
</dbReference>
<dbReference type="InterPro" id="IPR003018">
    <property type="entry name" value="GAF"/>
</dbReference>
<dbReference type="SMART" id="SM00388">
    <property type="entry name" value="HisKA"/>
    <property type="match status" value="1"/>
</dbReference>
<dbReference type="SMART" id="SM00086">
    <property type="entry name" value="PAC"/>
    <property type="match status" value="1"/>
</dbReference>
<dbReference type="PROSITE" id="PS50109">
    <property type="entry name" value="HIS_KIN"/>
    <property type="match status" value="1"/>
</dbReference>
<dbReference type="InterPro" id="IPR000700">
    <property type="entry name" value="PAS-assoc_C"/>
</dbReference>
<dbReference type="InterPro" id="IPR000014">
    <property type="entry name" value="PAS"/>
</dbReference>
<dbReference type="InterPro" id="IPR029016">
    <property type="entry name" value="GAF-like_dom_sf"/>
</dbReference>
<dbReference type="FunFam" id="3.30.565.10:FF:000006">
    <property type="entry name" value="Sensor histidine kinase WalK"/>
    <property type="match status" value="1"/>
</dbReference>
<keyword evidence="12" id="KW-1185">Reference proteome</keyword>
<dbReference type="Gene3D" id="1.10.287.130">
    <property type="match status" value="1"/>
</dbReference>
<protein>
    <recommendedName>
        <fullName evidence="3">histidine kinase</fullName>
        <ecNumber evidence="3">2.7.13.3</ecNumber>
    </recommendedName>
</protein>
<dbReference type="Pfam" id="PF13426">
    <property type="entry name" value="PAS_9"/>
    <property type="match status" value="1"/>
</dbReference>
<dbReference type="SMART" id="SM00065">
    <property type="entry name" value="GAF"/>
    <property type="match status" value="1"/>
</dbReference>
<dbReference type="InterPro" id="IPR001610">
    <property type="entry name" value="PAC"/>
</dbReference>
<feature type="domain" description="PAS" evidence="9">
    <location>
        <begin position="240"/>
        <end position="297"/>
    </location>
</feature>
<dbReference type="Pfam" id="PF00512">
    <property type="entry name" value="HisKA"/>
    <property type="match status" value="1"/>
</dbReference>
<dbReference type="EC" id="2.7.13.3" evidence="3"/>
<comment type="caution">
    <text evidence="11">The sequence shown here is derived from an EMBL/GenBank/DDBJ whole genome shotgun (WGS) entry which is preliminary data.</text>
</comment>
<feature type="domain" description="Histidine kinase" evidence="8">
    <location>
        <begin position="550"/>
        <end position="763"/>
    </location>
</feature>
<dbReference type="PANTHER" id="PTHR43047">
    <property type="entry name" value="TWO-COMPONENT HISTIDINE PROTEIN KINASE"/>
    <property type="match status" value="1"/>
</dbReference>
<dbReference type="Gene3D" id="3.30.565.10">
    <property type="entry name" value="Histidine kinase-like ATPase, C-terminal domain"/>
    <property type="match status" value="1"/>
</dbReference>
<reference evidence="11 12" key="1">
    <citation type="submission" date="2019-12" db="EMBL/GenBank/DDBJ databases">
        <authorList>
            <person name="Huq M.A."/>
        </authorList>
    </citation>
    <scope>NUCLEOTIDE SEQUENCE [LARGE SCALE GENOMIC DNA]</scope>
    <source>
        <strain evidence="11 12">MAH-25</strain>
    </source>
</reference>
<dbReference type="InterPro" id="IPR003594">
    <property type="entry name" value="HATPase_dom"/>
</dbReference>
<dbReference type="GO" id="GO:0005886">
    <property type="term" value="C:plasma membrane"/>
    <property type="evidence" value="ECO:0007669"/>
    <property type="project" value="UniProtKB-SubCell"/>
</dbReference>
<dbReference type="AlphaFoldDB" id="A0A6N8IV45"/>
<evidence type="ECO:0000313" key="11">
    <source>
        <dbReference type="EMBL" id="MVQ30804.1"/>
    </source>
</evidence>
<dbReference type="InterPro" id="IPR036890">
    <property type="entry name" value="HATPase_C_sf"/>
</dbReference>
<evidence type="ECO:0000256" key="4">
    <source>
        <dbReference type="ARBA" id="ARBA00022553"/>
    </source>
</evidence>
<dbReference type="PROSITE" id="PS50113">
    <property type="entry name" value="PAC"/>
    <property type="match status" value="1"/>
</dbReference>
<dbReference type="SUPFAM" id="SSF55785">
    <property type="entry name" value="PYP-like sensor domain (PAS domain)"/>
    <property type="match status" value="2"/>
</dbReference>
<feature type="region of interest" description="Disordered" evidence="7">
    <location>
        <begin position="1"/>
        <end position="32"/>
    </location>
</feature>
<dbReference type="NCBIfam" id="TIGR00229">
    <property type="entry name" value="sensory_box"/>
    <property type="match status" value="2"/>
</dbReference>
<dbReference type="Gene3D" id="3.30.450.20">
    <property type="entry name" value="PAS domain"/>
    <property type="match status" value="2"/>
</dbReference>
<dbReference type="InterPro" id="IPR036097">
    <property type="entry name" value="HisK_dim/P_sf"/>
</dbReference>
<dbReference type="Gene3D" id="3.30.450.40">
    <property type="match status" value="1"/>
</dbReference>
<dbReference type="Pfam" id="PF02518">
    <property type="entry name" value="HATPase_c"/>
    <property type="match status" value="1"/>
</dbReference>
<sequence length="778" mass="85034">MAGVPRHHRDGRRSRRRRRGERSLPPGDVERLLPQTQVAAMACIVARLRTTQLIRSPPGSGAECPAATDCASSSCAGPVGPTMADQTNRWRTASVSLSPRPRGPVDPASRPDPPAANVLPRIPVDKLTALLAYWDADQRCRFANQAYKRWFGVEPADLVGKHISELLGPLYALNSPHIEAVLRGEPQEFEREVPDPKGGSARHSLINYIPDLADGVVRGFFVLATDITAIRSTGIALRESEERFRLTLDEAPIGMALVATDGHFLRVNRVLCEILVYSAEELAGMTFQALTHPDDRDADLVFSGQLARGEIPRYALEKRYIRKDGGVVHIKLSASVLRDADGQPVHFITQVEDITERKRIQQEQLFLTELGPALESSLEQDQILDQVIQLATRRIADFCIVDTLDDGEQFQRKRVAGRDADKQQLAQALLHARLDRGGPYLLSETVRRRRPLLLQEPGEEEIAALAPSPDHRGILRSLDIASMLAVPLVAGDRVVGAIALIATRGSRPYDARDVRLAEELAWRTTMALENARLYDAARQATKLRDEVLAVVAHDLRNPLSTIAMQAALLRRRAQPRAGTEAAAGGIIQRAAARMTRLIEDLLDVSRMEAGRLSLQQAPLAAGPFLSECAGSQRDLAQAASIDLQFEAPQELPTLWADRDRLAQVLENLLGNALKFTGSGGRVTIGAEPHEGEVLFWVRDTGPGMSPDQLPHVFDRFWQARPTEGAGLGLPIARGLVEAHGGRIWVESETGKGTTFFFTIPVADGRDVTPATSAGPGGP</sequence>
<organism evidence="11 12">
    <name type="scientific">Ramlibacter pinisoli</name>
    <dbReference type="NCBI Taxonomy" id="2682844"/>
    <lineage>
        <taxon>Bacteria</taxon>
        <taxon>Pseudomonadati</taxon>
        <taxon>Pseudomonadota</taxon>
        <taxon>Betaproteobacteria</taxon>
        <taxon>Burkholderiales</taxon>
        <taxon>Comamonadaceae</taxon>
        <taxon>Ramlibacter</taxon>
    </lineage>
</organism>
<keyword evidence="4" id="KW-0597">Phosphoprotein</keyword>
<evidence type="ECO:0000256" key="7">
    <source>
        <dbReference type="SAM" id="MobiDB-lite"/>
    </source>
</evidence>
<feature type="compositionally biased region" description="Basic residues" evidence="7">
    <location>
        <begin position="1"/>
        <end position="20"/>
    </location>
</feature>
<dbReference type="Pfam" id="PF08448">
    <property type="entry name" value="PAS_4"/>
    <property type="match status" value="1"/>
</dbReference>
<accession>A0A6N8IV45</accession>
<dbReference type="Proteomes" id="UP000469385">
    <property type="component" value="Unassembled WGS sequence"/>
</dbReference>
<dbReference type="PRINTS" id="PR00344">
    <property type="entry name" value="BCTRLSENSOR"/>
</dbReference>
<evidence type="ECO:0000259" key="10">
    <source>
        <dbReference type="PROSITE" id="PS50113"/>
    </source>
</evidence>
<keyword evidence="5" id="KW-0808">Transferase</keyword>
<evidence type="ECO:0000313" key="12">
    <source>
        <dbReference type="Proteomes" id="UP000469385"/>
    </source>
</evidence>
<dbReference type="SMART" id="SM00091">
    <property type="entry name" value="PAS"/>
    <property type="match status" value="2"/>
</dbReference>
<evidence type="ECO:0000259" key="9">
    <source>
        <dbReference type="PROSITE" id="PS50112"/>
    </source>
</evidence>
<dbReference type="CDD" id="cd00082">
    <property type="entry name" value="HisKA"/>
    <property type="match status" value="1"/>
</dbReference>
<dbReference type="GO" id="GO:0000155">
    <property type="term" value="F:phosphorelay sensor kinase activity"/>
    <property type="evidence" value="ECO:0007669"/>
    <property type="project" value="InterPro"/>
</dbReference>
<dbReference type="CDD" id="cd00130">
    <property type="entry name" value="PAS"/>
    <property type="match status" value="2"/>
</dbReference>
<comment type="catalytic activity">
    <reaction evidence="1">
        <text>ATP + protein L-histidine = ADP + protein N-phospho-L-histidine.</text>
        <dbReference type="EC" id="2.7.13.3"/>
    </reaction>
</comment>
<keyword evidence="6" id="KW-0418">Kinase</keyword>
<name>A0A6N8IV45_9BURK</name>
<dbReference type="InterPro" id="IPR003661">
    <property type="entry name" value="HisK_dim/P_dom"/>
</dbReference>
<dbReference type="InterPro" id="IPR005467">
    <property type="entry name" value="His_kinase_dom"/>
</dbReference>
<dbReference type="SUPFAM" id="SSF55781">
    <property type="entry name" value="GAF domain-like"/>
    <property type="match status" value="1"/>
</dbReference>